<evidence type="ECO:0000313" key="2">
    <source>
        <dbReference type="EMBL" id="MCT2582379.1"/>
    </source>
</evidence>
<dbReference type="RefSeq" id="WP_260189734.1">
    <property type="nucleotide sequence ID" value="NZ_JAFFZE010000005.1"/>
</dbReference>
<keyword evidence="1" id="KW-0175">Coiled coil</keyword>
<evidence type="ECO:0000313" key="3">
    <source>
        <dbReference type="Proteomes" id="UP001156441"/>
    </source>
</evidence>
<gene>
    <name evidence="2" type="ORF">JT362_04485</name>
</gene>
<dbReference type="EMBL" id="JAFFZE010000005">
    <property type="protein sequence ID" value="MCT2582379.1"/>
    <property type="molecule type" value="Genomic_DNA"/>
</dbReference>
<comment type="caution">
    <text evidence="2">The sequence shown here is derived from an EMBL/GenBank/DDBJ whole genome shotgun (WGS) entry which is preliminary data.</text>
</comment>
<keyword evidence="3" id="KW-1185">Reference proteome</keyword>
<name>A0ABT2J463_9PSEU</name>
<accession>A0ABT2J463</accession>
<feature type="coiled-coil region" evidence="1">
    <location>
        <begin position="9"/>
        <end position="50"/>
    </location>
</feature>
<evidence type="ECO:0000256" key="1">
    <source>
        <dbReference type="SAM" id="Coils"/>
    </source>
</evidence>
<dbReference type="Proteomes" id="UP001156441">
    <property type="component" value="Unassembled WGS sequence"/>
</dbReference>
<reference evidence="2 3" key="1">
    <citation type="submission" date="2021-02" db="EMBL/GenBank/DDBJ databases">
        <title>Actinophytocola xerophila sp. nov., isolated from soil of cotton cropping field.</title>
        <authorList>
            <person name="Huang R."/>
            <person name="Chen X."/>
            <person name="Ge X."/>
            <person name="Liu W."/>
        </authorList>
    </citation>
    <scope>NUCLEOTIDE SEQUENCE [LARGE SCALE GENOMIC DNA]</scope>
    <source>
        <strain evidence="2 3">S1-96</strain>
    </source>
</reference>
<proteinExistence type="predicted"/>
<sequence length="122" mass="13704">MTGDFSGLADDFRAAAAELDRVVAQARQDLARFRRENQPTQAELRQLQDAALRGELGFDMEELARRVDEGRDDWSAIFSGESPNSVLLRGLLTRVIDENREAARTAIEDDPDFDPFPPPEDL</sequence>
<organism evidence="2 3">
    <name type="scientific">Actinophytocola gossypii</name>
    <dbReference type="NCBI Taxonomy" id="2812003"/>
    <lineage>
        <taxon>Bacteria</taxon>
        <taxon>Bacillati</taxon>
        <taxon>Actinomycetota</taxon>
        <taxon>Actinomycetes</taxon>
        <taxon>Pseudonocardiales</taxon>
        <taxon>Pseudonocardiaceae</taxon>
    </lineage>
</organism>
<protein>
    <submittedName>
        <fullName evidence="2">Uncharacterized protein</fullName>
    </submittedName>
</protein>